<dbReference type="InterPro" id="IPR051013">
    <property type="entry name" value="MBL_superfamily_lactonases"/>
</dbReference>
<feature type="domain" description="Metallo-beta-lactamase" evidence="5">
    <location>
        <begin position="50"/>
        <end position="257"/>
    </location>
</feature>
<dbReference type="SUPFAM" id="SSF56281">
    <property type="entry name" value="Metallo-hydrolase/oxidoreductase"/>
    <property type="match status" value="1"/>
</dbReference>
<evidence type="ECO:0000256" key="3">
    <source>
        <dbReference type="ARBA" id="ARBA00022801"/>
    </source>
</evidence>
<keyword evidence="3" id="KW-0378">Hydrolase</keyword>
<gene>
    <name evidence="6" type="ORF">ACFFHM_22595</name>
</gene>
<keyword evidence="7" id="KW-1185">Reference proteome</keyword>
<name>A0ABV6KIR7_9BACI</name>
<dbReference type="Gene3D" id="3.60.15.10">
    <property type="entry name" value="Ribonuclease Z/Hydroxyacylglutathione hydrolase-like"/>
    <property type="match status" value="1"/>
</dbReference>
<comment type="similarity">
    <text evidence="1">Belongs to the metallo-beta-lactamase superfamily.</text>
</comment>
<dbReference type="PANTHER" id="PTHR42978">
    <property type="entry name" value="QUORUM-QUENCHING LACTONASE YTNP-RELATED-RELATED"/>
    <property type="match status" value="1"/>
</dbReference>
<proteinExistence type="inferred from homology"/>
<dbReference type="CDD" id="cd07728">
    <property type="entry name" value="YtnP-like_MBL-fold"/>
    <property type="match status" value="1"/>
</dbReference>
<evidence type="ECO:0000256" key="1">
    <source>
        <dbReference type="ARBA" id="ARBA00007749"/>
    </source>
</evidence>
<evidence type="ECO:0000313" key="7">
    <source>
        <dbReference type="Proteomes" id="UP001589838"/>
    </source>
</evidence>
<sequence length="285" mass="33176">MERLERKGLTITWLNGGVTHMDGGAMFGVVPKPLWSKKYPHNERNQIELRTDPMLIEKDGYRILVETGIGNGRLDDKQKRNYGVLEESSIEKDLATLNLTTDDIDIVIMTHFHFDHAAGLVKEVQEKDMPVFENAIIYASDVEWAEVREPNIRSKNTYWEKNWKAIQHQVKTFKKEKEVIPGLHLIHTGGHSQGHSIIVLHHEGETFVHLADIMPTHAHTNPLWVLAYDDYPITSINEKQKWQEYAKQKDAIYLFYHDYKYRAIKWNNQGSIVDFVERAPSKYNK</sequence>
<keyword evidence="4" id="KW-0862">Zinc</keyword>
<protein>
    <submittedName>
        <fullName evidence="6">MBL fold metallo-hydrolase</fullName>
    </submittedName>
</protein>
<dbReference type="InterPro" id="IPR001279">
    <property type="entry name" value="Metallo-B-lactamas"/>
</dbReference>
<organism evidence="6 7">
    <name type="scientific">Halalkalibacter kiskunsagensis</name>
    <dbReference type="NCBI Taxonomy" id="1548599"/>
    <lineage>
        <taxon>Bacteria</taxon>
        <taxon>Bacillati</taxon>
        <taxon>Bacillota</taxon>
        <taxon>Bacilli</taxon>
        <taxon>Bacillales</taxon>
        <taxon>Bacillaceae</taxon>
        <taxon>Halalkalibacter</taxon>
    </lineage>
</organism>
<evidence type="ECO:0000313" key="6">
    <source>
        <dbReference type="EMBL" id="MFC0473209.1"/>
    </source>
</evidence>
<dbReference type="SMART" id="SM00849">
    <property type="entry name" value="Lactamase_B"/>
    <property type="match status" value="1"/>
</dbReference>
<evidence type="ECO:0000256" key="2">
    <source>
        <dbReference type="ARBA" id="ARBA00022723"/>
    </source>
</evidence>
<dbReference type="RefSeq" id="WP_335960048.1">
    <property type="nucleotide sequence ID" value="NZ_JAXBLX010000008.1"/>
</dbReference>
<evidence type="ECO:0000259" key="5">
    <source>
        <dbReference type="SMART" id="SM00849"/>
    </source>
</evidence>
<dbReference type="Proteomes" id="UP001589838">
    <property type="component" value="Unassembled WGS sequence"/>
</dbReference>
<reference evidence="6 7" key="1">
    <citation type="submission" date="2024-09" db="EMBL/GenBank/DDBJ databases">
        <authorList>
            <person name="Sun Q."/>
            <person name="Mori K."/>
        </authorList>
    </citation>
    <scope>NUCLEOTIDE SEQUENCE [LARGE SCALE GENOMIC DNA]</scope>
    <source>
        <strain evidence="6 7">NCAIM B.02610</strain>
    </source>
</reference>
<dbReference type="Pfam" id="PF00753">
    <property type="entry name" value="Lactamase_B"/>
    <property type="match status" value="1"/>
</dbReference>
<evidence type="ECO:0000256" key="4">
    <source>
        <dbReference type="ARBA" id="ARBA00022833"/>
    </source>
</evidence>
<dbReference type="PANTHER" id="PTHR42978:SF6">
    <property type="entry name" value="QUORUM-QUENCHING LACTONASE YTNP-RELATED"/>
    <property type="match status" value="1"/>
</dbReference>
<dbReference type="InterPro" id="IPR036866">
    <property type="entry name" value="RibonucZ/Hydroxyglut_hydro"/>
</dbReference>
<dbReference type="EMBL" id="JBHLUX010000092">
    <property type="protein sequence ID" value="MFC0473209.1"/>
    <property type="molecule type" value="Genomic_DNA"/>
</dbReference>
<comment type="caution">
    <text evidence="6">The sequence shown here is derived from an EMBL/GenBank/DDBJ whole genome shotgun (WGS) entry which is preliminary data.</text>
</comment>
<keyword evidence="2" id="KW-0479">Metal-binding</keyword>
<accession>A0ABV6KIR7</accession>